<dbReference type="CDD" id="cd00090">
    <property type="entry name" value="HTH_ARSR"/>
    <property type="match status" value="1"/>
</dbReference>
<dbReference type="Gene3D" id="1.10.10.10">
    <property type="entry name" value="Winged helix-like DNA-binding domain superfamily/Winged helix DNA-binding domain"/>
    <property type="match status" value="1"/>
</dbReference>
<dbReference type="AlphaFoldDB" id="A0A7S9H0C3"/>
<sequence>MPKQKPAEGPVAYTLSIIGSSWTCLILRELLQHGARRFQDLQDTLDSIAPTTLSERLRTLEKNGVVERRFYSMSPPRAEYVLTEKGRDLGPIVGAMRNWGRKYSS</sequence>
<dbReference type="PROSITE" id="PS51118">
    <property type="entry name" value="HTH_HXLR"/>
    <property type="match status" value="1"/>
</dbReference>
<dbReference type="EMBL" id="CP061379">
    <property type="protein sequence ID" value="QPF92443.1"/>
    <property type="molecule type" value="Genomic_DNA"/>
</dbReference>
<evidence type="ECO:0000256" key="2">
    <source>
        <dbReference type="ARBA" id="ARBA00023125"/>
    </source>
</evidence>
<evidence type="ECO:0000313" key="6">
    <source>
        <dbReference type="Proteomes" id="UP000594621"/>
    </source>
</evidence>
<dbReference type="InterPro" id="IPR011991">
    <property type="entry name" value="ArsR-like_HTH"/>
</dbReference>
<keyword evidence="1" id="KW-0805">Transcription regulation</keyword>
<proteinExistence type="predicted"/>
<protein>
    <submittedName>
        <fullName evidence="5">Helix-turn-helix transcriptional regulator</fullName>
    </submittedName>
</protein>
<organism evidence="5 6">
    <name type="scientific">Bradyrhizobium commune</name>
    <dbReference type="NCBI Taxonomy" id="83627"/>
    <lineage>
        <taxon>Bacteria</taxon>
        <taxon>Pseudomonadati</taxon>
        <taxon>Pseudomonadota</taxon>
        <taxon>Alphaproteobacteria</taxon>
        <taxon>Hyphomicrobiales</taxon>
        <taxon>Nitrobacteraceae</taxon>
        <taxon>Bradyrhizobium</taxon>
    </lineage>
</organism>
<dbReference type="RefSeq" id="WP_195801981.1">
    <property type="nucleotide sequence ID" value="NZ_CP061379.1"/>
</dbReference>
<keyword evidence="2" id="KW-0238">DNA-binding</keyword>
<dbReference type="KEGG" id="bcou:IC761_03865"/>
<evidence type="ECO:0000256" key="1">
    <source>
        <dbReference type="ARBA" id="ARBA00023015"/>
    </source>
</evidence>
<feature type="domain" description="HTH hxlR-type" evidence="4">
    <location>
        <begin position="9"/>
        <end position="105"/>
    </location>
</feature>
<dbReference type="GO" id="GO:0003677">
    <property type="term" value="F:DNA binding"/>
    <property type="evidence" value="ECO:0007669"/>
    <property type="project" value="UniProtKB-KW"/>
</dbReference>
<dbReference type="InterPro" id="IPR036390">
    <property type="entry name" value="WH_DNA-bd_sf"/>
</dbReference>
<dbReference type="PANTHER" id="PTHR33204:SF18">
    <property type="entry name" value="TRANSCRIPTIONAL REGULATORY PROTEIN"/>
    <property type="match status" value="1"/>
</dbReference>
<keyword evidence="6" id="KW-1185">Reference proteome</keyword>
<dbReference type="InterPro" id="IPR002577">
    <property type="entry name" value="HTH_HxlR"/>
</dbReference>
<evidence type="ECO:0000313" key="5">
    <source>
        <dbReference type="EMBL" id="QPF92443.1"/>
    </source>
</evidence>
<dbReference type="Proteomes" id="UP000594621">
    <property type="component" value="Chromosome"/>
</dbReference>
<keyword evidence="3" id="KW-0804">Transcription</keyword>
<dbReference type="SUPFAM" id="SSF46785">
    <property type="entry name" value="Winged helix' DNA-binding domain"/>
    <property type="match status" value="1"/>
</dbReference>
<evidence type="ECO:0000256" key="3">
    <source>
        <dbReference type="ARBA" id="ARBA00023163"/>
    </source>
</evidence>
<dbReference type="PANTHER" id="PTHR33204">
    <property type="entry name" value="TRANSCRIPTIONAL REGULATOR, MARR FAMILY"/>
    <property type="match status" value="1"/>
</dbReference>
<name>A0A7S9H0C3_9BRAD</name>
<accession>A0A7S9H0C3</accession>
<gene>
    <name evidence="5" type="ORF">IC761_03865</name>
</gene>
<dbReference type="InterPro" id="IPR036388">
    <property type="entry name" value="WH-like_DNA-bd_sf"/>
</dbReference>
<dbReference type="GO" id="GO:0006355">
    <property type="term" value="P:regulation of DNA-templated transcription"/>
    <property type="evidence" value="ECO:0007669"/>
    <property type="project" value="UniProtKB-ARBA"/>
</dbReference>
<reference evidence="5 6" key="1">
    <citation type="submission" date="2020-09" db="EMBL/GenBank/DDBJ databases">
        <title>Complete genomes of bradyrhizobia occurring on native shrubby legumes in Australia.</title>
        <authorList>
            <person name="Lafay B."/>
        </authorList>
    </citation>
    <scope>NUCLEOTIDE SEQUENCE [LARGE SCALE GENOMIC DNA]</scope>
    <source>
        <strain evidence="5 6">BDV5040</strain>
    </source>
</reference>
<evidence type="ECO:0000259" key="4">
    <source>
        <dbReference type="PROSITE" id="PS51118"/>
    </source>
</evidence>
<dbReference type="Pfam" id="PF01638">
    <property type="entry name" value="HxlR"/>
    <property type="match status" value="1"/>
</dbReference>